<feature type="chain" id="PRO_5003124294" evidence="1">
    <location>
        <begin position="20"/>
        <end position="157"/>
    </location>
</feature>
<evidence type="ECO:0000256" key="1">
    <source>
        <dbReference type="SAM" id="SignalP"/>
    </source>
</evidence>
<proteinExistence type="predicted"/>
<protein>
    <submittedName>
        <fullName evidence="2">Uncharacterized protein</fullName>
    </submittedName>
</protein>
<keyword evidence="1" id="KW-0732">Signal</keyword>
<dbReference type="EMBL" id="GL378371">
    <property type="protein sequence ID" value="EFJ43659.1"/>
    <property type="molecule type" value="Genomic_DNA"/>
</dbReference>
<dbReference type="RefSeq" id="XP_002955359.1">
    <property type="nucleotide sequence ID" value="XM_002955313.1"/>
</dbReference>
<gene>
    <name evidence="2" type="ORF">VOLCADRAFT_106762</name>
</gene>
<sequence>MKLGLLIALLAAVVGVASAQQANQNSWSYMANRNTQCPTSYSRIIESRYFANNETCKSAVKAALSTYDKSQCPDTSKYSLVWTCMSGWNGNTTDPARINDWSTFLSGCELLYIAQRANTAESEDGFVWIDNSCFGRYVNMAKFVEYLQALFVAYWQS</sequence>
<reference evidence="2 3" key="1">
    <citation type="journal article" date="2010" name="Science">
        <title>Genomic analysis of organismal complexity in the multicellular green alga Volvox carteri.</title>
        <authorList>
            <person name="Prochnik S.E."/>
            <person name="Umen J."/>
            <person name="Nedelcu A.M."/>
            <person name="Hallmann A."/>
            <person name="Miller S.M."/>
            <person name="Nishii I."/>
            <person name="Ferris P."/>
            <person name="Kuo A."/>
            <person name="Mitros T."/>
            <person name="Fritz-Laylin L.K."/>
            <person name="Hellsten U."/>
            <person name="Chapman J."/>
            <person name="Simakov O."/>
            <person name="Rensing S.A."/>
            <person name="Terry A."/>
            <person name="Pangilinan J."/>
            <person name="Kapitonov V."/>
            <person name="Jurka J."/>
            <person name="Salamov A."/>
            <person name="Shapiro H."/>
            <person name="Schmutz J."/>
            <person name="Grimwood J."/>
            <person name="Lindquist E."/>
            <person name="Lucas S."/>
            <person name="Grigoriev I.V."/>
            <person name="Schmitt R."/>
            <person name="Kirk D."/>
            <person name="Rokhsar D.S."/>
        </authorList>
    </citation>
    <scope>NUCLEOTIDE SEQUENCE [LARGE SCALE GENOMIC DNA]</scope>
    <source>
        <strain evidence="3">f. Nagariensis / Eve</strain>
    </source>
</reference>
<keyword evidence="3" id="KW-1185">Reference proteome</keyword>
<accession>D8U9K5</accession>
<dbReference type="InParanoid" id="D8U9K5"/>
<feature type="signal peptide" evidence="1">
    <location>
        <begin position="1"/>
        <end position="19"/>
    </location>
</feature>
<dbReference type="Proteomes" id="UP000001058">
    <property type="component" value="Unassembled WGS sequence"/>
</dbReference>
<evidence type="ECO:0000313" key="3">
    <source>
        <dbReference type="Proteomes" id="UP000001058"/>
    </source>
</evidence>
<evidence type="ECO:0000313" key="2">
    <source>
        <dbReference type="EMBL" id="EFJ43659.1"/>
    </source>
</evidence>
<dbReference type="KEGG" id="vcn:VOLCADRAFT_106762"/>
<organism evidence="3">
    <name type="scientific">Volvox carteri f. nagariensis</name>
    <dbReference type="NCBI Taxonomy" id="3068"/>
    <lineage>
        <taxon>Eukaryota</taxon>
        <taxon>Viridiplantae</taxon>
        <taxon>Chlorophyta</taxon>
        <taxon>core chlorophytes</taxon>
        <taxon>Chlorophyceae</taxon>
        <taxon>CS clade</taxon>
        <taxon>Chlamydomonadales</taxon>
        <taxon>Volvocaceae</taxon>
        <taxon>Volvox</taxon>
    </lineage>
</organism>
<dbReference type="STRING" id="3068.D8U9K5"/>
<dbReference type="AlphaFoldDB" id="D8U9K5"/>
<dbReference type="GeneID" id="9616267"/>
<name>D8U9K5_VOLCA</name>
<dbReference type="OrthoDB" id="540461at2759"/>